<name>A0ABT7I635_9GAMM</name>
<comment type="caution">
    <text evidence="2">The sequence shown here is derived from an EMBL/GenBank/DDBJ whole genome shotgun (WGS) entry which is preliminary data.</text>
</comment>
<protein>
    <recommendedName>
        <fullName evidence="4">Transferrin-binding protein B C-lobe/N-lobe beta barrel domain-containing protein</fullName>
    </recommendedName>
</protein>
<dbReference type="EMBL" id="JASSVS010000001">
    <property type="protein sequence ID" value="MDL0429542.1"/>
    <property type="molecule type" value="Genomic_DNA"/>
</dbReference>
<sequence length="290" mass="30374">MFKLPRNTLSRFPLLFATLALAACGGGGSSGTTVVNTGSSVDETPEDTSSGSDDFVGEGVKEFFVGEDATLKAGAFLGRVNYTDDTPSVDGFMLLSATGNFTFILDTDSDPSRDASIVLGTLTLDGPEIEGAAIEYDLFEKWYRFTGSIAGSVVSNESAILYTGGIVDNTEINRDAGVSDQSLSFNQIAGIYEANGSDPQITVDVDGGINGVDRGCIIKGQITIPVAEINVYELSYESSGCSDLAKSTGEERDGDYLGVGTFTSPDLEGEGKIEFAASNGEIAFHFAGTR</sequence>
<accession>A0ABT7I635</accession>
<dbReference type="Proteomes" id="UP001227964">
    <property type="component" value="Unassembled WGS sequence"/>
</dbReference>
<evidence type="ECO:0000313" key="3">
    <source>
        <dbReference type="Proteomes" id="UP001227964"/>
    </source>
</evidence>
<proteinExistence type="predicted"/>
<evidence type="ECO:0000256" key="1">
    <source>
        <dbReference type="SAM" id="SignalP"/>
    </source>
</evidence>
<feature type="chain" id="PRO_5047492327" description="Transferrin-binding protein B C-lobe/N-lobe beta barrel domain-containing protein" evidence="1">
    <location>
        <begin position="23"/>
        <end position="290"/>
    </location>
</feature>
<keyword evidence="3" id="KW-1185">Reference proteome</keyword>
<evidence type="ECO:0008006" key="4">
    <source>
        <dbReference type="Google" id="ProtNLM"/>
    </source>
</evidence>
<evidence type="ECO:0000313" key="2">
    <source>
        <dbReference type="EMBL" id="MDL0429542.1"/>
    </source>
</evidence>
<dbReference type="PROSITE" id="PS51257">
    <property type="entry name" value="PROKAR_LIPOPROTEIN"/>
    <property type="match status" value="1"/>
</dbReference>
<feature type="signal peptide" evidence="1">
    <location>
        <begin position="1"/>
        <end position="22"/>
    </location>
</feature>
<dbReference type="RefSeq" id="WP_285387753.1">
    <property type="nucleotide sequence ID" value="NZ_JASSVS010000001.1"/>
</dbReference>
<gene>
    <name evidence="2" type="ORF">QPM17_00250</name>
</gene>
<keyword evidence="1" id="KW-0732">Signal</keyword>
<reference evidence="2 3" key="1">
    <citation type="submission" date="2023-06" db="EMBL/GenBank/DDBJ databases">
        <title>Marinobacter azerbaijanicus a moderately halophilic, isolated from Urmia Lake in Azerbaijan region of Iran.</title>
        <authorList>
            <person name="Sanchez-Porro C."/>
            <person name="Aghdam E.M."/>
            <person name="Saheb S.M."/>
            <person name="Tarhriz V."/>
            <person name="Kazemi E."/>
            <person name="Ammozegar M.A."/>
            <person name="Ventosa A."/>
            <person name="Hejazi M.S."/>
        </authorList>
    </citation>
    <scope>NUCLEOTIDE SEQUENCE [LARGE SCALE GENOMIC DNA]</scope>
    <source>
        <strain evidence="2 3">TBZ242</strain>
    </source>
</reference>
<organism evidence="2 3">
    <name type="scientific">Marinobacter azerbaijanicus</name>
    <dbReference type="NCBI Taxonomy" id="3050455"/>
    <lineage>
        <taxon>Bacteria</taxon>
        <taxon>Pseudomonadati</taxon>
        <taxon>Pseudomonadota</taxon>
        <taxon>Gammaproteobacteria</taxon>
        <taxon>Pseudomonadales</taxon>
        <taxon>Marinobacteraceae</taxon>
        <taxon>Marinobacter</taxon>
    </lineage>
</organism>